<sequence>MYESSESISFFMYESSVSRNSINAVKTMNRYTNLCSDIAPITGRMSRVDKNWTDLADNSNLPPSNGDEVSGTG</sequence>
<proteinExistence type="predicted"/>
<protein>
    <submittedName>
        <fullName evidence="2">Uncharacterized protein</fullName>
    </submittedName>
</protein>
<dbReference type="Proteomes" id="UP000004776">
    <property type="component" value="Unassembled WGS sequence"/>
</dbReference>
<comment type="caution">
    <text evidence="2">The sequence shown here is derived from an EMBL/GenBank/DDBJ whole genome shotgun (WGS) entry which is preliminary data.</text>
</comment>
<feature type="region of interest" description="Disordered" evidence="1">
    <location>
        <begin position="53"/>
        <end position="73"/>
    </location>
</feature>
<evidence type="ECO:0000313" key="3">
    <source>
        <dbReference type="Proteomes" id="UP000004776"/>
    </source>
</evidence>
<accession>G5RWD0</accession>
<evidence type="ECO:0000256" key="1">
    <source>
        <dbReference type="SAM" id="MobiDB-lite"/>
    </source>
</evidence>
<reference evidence="2 3" key="1">
    <citation type="journal article" date="2011" name="BMC Genomics">
        <title>Genome sequencing reveals diversification of virulence factor content and possible host adaptation in distinct subpopulations of Salmonella enterica.</title>
        <authorList>
            <person name="den Bakker H.C."/>
            <person name="Moreno Switt A.I."/>
            <person name="Govoni G."/>
            <person name="Cummings C.A."/>
            <person name="Ranieri M.L."/>
            <person name="Degoricija L."/>
            <person name="Hoelzer K."/>
            <person name="Rodriguez-Rivera L.D."/>
            <person name="Brown S."/>
            <person name="Bolchacova E."/>
            <person name="Furtado M.R."/>
            <person name="Wiedmann M."/>
        </authorList>
    </citation>
    <scope>NUCLEOTIDE SEQUENCE [LARGE SCALE GENOMIC DNA]</scope>
    <source>
        <strain evidence="2 3">R8-2977</strain>
    </source>
</reference>
<evidence type="ECO:0000313" key="2">
    <source>
        <dbReference type="EMBL" id="EHD03027.1"/>
    </source>
</evidence>
<name>G5RWD0_SALET</name>
<gene>
    <name evidence="2" type="ORF">LTSEURB_2817</name>
</gene>
<dbReference type="AlphaFoldDB" id="G5RWD0"/>
<dbReference type="EMBL" id="AFCW01001083">
    <property type="protein sequence ID" value="EHD03027.1"/>
    <property type="molecule type" value="Genomic_DNA"/>
</dbReference>
<organism evidence="2 3">
    <name type="scientific">Salmonella enterica subsp. enterica serovar Urbana str. R8-2977</name>
    <dbReference type="NCBI Taxonomy" id="913084"/>
    <lineage>
        <taxon>Bacteria</taxon>
        <taxon>Pseudomonadati</taxon>
        <taxon>Pseudomonadota</taxon>
        <taxon>Gammaproteobacteria</taxon>
        <taxon>Enterobacterales</taxon>
        <taxon>Enterobacteriaceae</taxon>
        <taxon>Salmonella</taxon>
    </lineage>
</organism>
<dbReference type="PATRIC" id="fig|913084.3.peg.2077"/>